<evidence type="ECO:0000256" key="5">
    <source>
        <dbReference type="ARBA" id="ARBA00022725"/>
    </source>
</evidence>
<dbReference type="AlphaFoldDB" id="A0A6J1Q338"/>
<dbReference type="Pfam" id="PF02949">
    <property type="entry name" value="7tm_6"/>
    <property type="match status" value="1"/>
</dbReference>
<evidence type="ECO:0000256" key="6">
    <source>
        <dbReference type="ARBA" id="ARBA00022989"/>
    </source>
</evidence>
<dbReference type="PANTHER" id="PTHR21137">
    <property type="entry name" value="ODORANT RECEPTOR"/>
    <property type="match status" value="1"/>
</dbReference>
<protein>
    <submittedName>
        <fullName evidence="12">Uncharacterized protein LOC112456825</fullName>
    </submittedName>
</protein>
<evidence type="ECO:0000256" key="4">
    <source>
        <dbReference type="ARBA" id="ARBA00022692"/>
    </source>
</evidence>
<evidence type="ECO:0000256" key="8">
    <source>
        <dbReference type="ARBA" id="ARBA00023170"/>
    </source>
</evidence>
<dbReference type="InterPro" id="IPR004117">
    <property type="entry name" value="7tm6_olfct_rcpt"/>
</dbReference>
<keyword evidence="11" id="KW-1185">Reference proteome</keyword>
<dbReference type="GO" id="GO:0005886">
    <property type="term" value="C:plasma membrane"/>
    <property type="evidence" value="ECO:0007669"/>
    <property type="project" value="UniProtKB-SubCell"/>
</dbReference>
<feature type="transmembrane region" description="Helical" evidence="10">
    <location>
        <begin position="113"/>
        <end position="134"/>
    </location>
</feature>
<keyword evidence="7 10" id="KW-0472">Membrane</keyword>
<dbReference type="PANTHER" id="PTHR21137:SF35">
    <property type="entry name" value="ODORANT RECEPTOR 19A-RELATED"/>
    <property type="match status" value="1"/>
</dbReference>
<keyword evidence="4 10" id="KW-0812">Transmembrane</keyword>
<comment type="subcellular location">
    <subcellularLocation>
        <location evidence="1">Cell membrane</location>
        <topology evidence="1">Multi-pass membrane protein</topology>
    </subcellularLocation>
</comment>
<keyword evidence="9" id="KW-0807">Transducer</keyword>
<dbReference type="GeneID" id="112456825"/>
<keyword evidence="8" id="KW-0675">Receptor</keyword>
<feature type="transmembrane region" description="Helical" evidence="10">
    <location>
        <begin position="20"/>
        <end position="42"/>
    </location>
</feature>
<keyword evidence="2" id="KW-1003">Cell membrane</keyword>
<feature type="transmembrane region" description="Helical" evidence="10">
    <location>
        <begin position="169"/>
        <end position="198"/>
    </location>
</feature>
<proteinExistence type="predicted"/>
<evidence type="ECO:0000256" key="7">
    <source>
        <dbReference type="ARBA" id="ARBA00023136"/>
    </source>
</evidence>
<dbReference type="GO" id="GO:0004984">
    <property type="term" value="F:olfactory receptor activity"/>
    <property type="evidence" value="ECO:0007669"/>
    <property type="project" value="InterPro"/>
</dbReference>
<evidence type="ECO:0000256" key="3">
    <source>
        <dbReference type="ARBA" id="ARBA00022606"/>
    </source>
</evidence>
<gene>
    <name evidence="12" type="primary">LOC112456825</name>
</gene>
<evidence type="ECO:0000313" key="12">
    <source>
        <dbReference type="RefSeq" id="XP_024875350.1"/>
    </source>
</evidence>
<dbReference type="Proteomes" id="UP000504618">
    <property type="component" value="Unplaced"/>
</dbReference>
<dbReference type="GO" id="GO:0007165">
    <property type="term" value="P:signal transduction"/>
    <property type="evidence" value="ECO:0007669"/>
    <property type="project" value="UniProtKB-KW"/>
</dbReference>
<evidence type="ECO:0000313" key="11">
    <source>
        <dbReference type="Proteomes" id="UP000504618"/>
    </source>
</evidence>
<dbReference type="GO" id="GO:0005549">
    <property type="term" value="F:odorant binding"/>
    <property type="evidence" value="ECO:0007669"/>
    <property type="project" value="InterPro"/>
</dbReference>
<evidence type="ECO:0000256" key="10">
    <source>
        <dbReference type="SAM" id="Phobius"/>
    </source>
</evidence>
<keyword evidence="5" id="KW-0552">Olfaction</keyword>
<dbReference type="OrthoDB" id="7634903at2759"/>
<organism evidence="11 12">
    <name type="scientific">Temnothorax curvispinosus</name>
    <dbReference type="NCBI Taxonomy" id="300111"/>
    <lineage>
        <taxon>Eukaryota</taxon>
        <taxon>Metazoa</taxon>
        <taxon>Ecdysozoa</taxon>
        <taxon>Arthropoda</taxon>
        <taxon>Hexapoda</taxon>
        <taxon>Insecta</taxon>
        <taxon>Pterygota</taxon>
        <taxon>Neoptera</taxon>
        <taxon>Endopterygota</taxon>
        <taxon>Hymenoptera</taxon>
        <taxon>Apocrita</taxon>
        <taxon>Aculeata</taxon>
        <taxon>Formicoidea</taxon>
        <taxon>Formicidae</taxon>
        <taxon>Myrmicinae</taxon>
        <taxon>Temnothorax</taxon>
    </lineage>
</organism>
<accession>A0A6J1Q338</accession>
<evidence type="ECO:0000256" key="9">
    <source>
        <dbReference type="ARBA" id="ARBA00023224"/>
    </source>
</evidence>
<dbReference type="RefSeq" id="XP_024875350.1">
    <property type="nucleotide sequence ID" value="XM_025019582.1"/>
</dbReference>
<sequence length="233" mass="27026">MLGLWPKDVMVSVRSLWSELHASIILILLIFVCNVPTICTIIKVWGDMVLVIDNLRLMLPLLIASVKYVIMRWKRTVLLSIVNMMAEDWMAFKSDAERAVMIRRARTARLIMIIGYAFILISLLIITVPTYFGIQVLHIGNLTKQSKPLPLETYHFYDTDKSPQFELTFFFHVLTMLLSSTTYMAVDIFLLLIILHICGQLENFRYRLISLVSCKNFNKSLNDIVVFHLRLIK</sequence>
<name>A0A6J1Q338_9HYME</name>
<keyword evidence="3" id="KW-0716">Sensory transduction</keyword>
<keyword evidence="6 10" id="KW-1133">Transmembrane helix</keyword>
<evidence type="ECO:0000256" key="1">
    <source>
        <dbReference type="ARBA" id="ARBA00004651"/>
    </source>
</evidence>
<reference evidence="12" key="1">
    <citation type="submission" date="2025-08" db="UniProtKB">
        <authorList>
            <consortium name="RefSeq"/>
        </authorList>
    </citation>
    <scope>IDENTIFICATION</scope>
    <source>
        <tissue evidence="12">Whole body</tissue>
    </source>
</reference>
<evidence type="ECO:0000256" key="2">
    <source>
        <dbReference type="ARBA" id="ARBA00022475"/>
    </source>
</evidence>